<dbReference type="AlphaFoldDB" id="A0A7Y7XEN2"/>
<dbReference type="Gene3D" id="1.10.620.20">
    <property type="entry name" value="Ribonucleotide Reductase, subunit A"/>
    <property type="match status" value="1"/>
</dbReference>
<evidence type="ECO:0000313" key="2">
    <source>
        <dbReference type="Proteomes" id="UP000539985"/>
    </source>
</evidence>
<feature type="non-terminal residue" evidence="1">
    <location>
        <position position="119"/>
    </location>
</feature>
<accession>A0A7Y7XEN2</accession>
<comment type="caution">
    <text evidence="1">The sequence shown here is derived from an EMBL/GenBank/DDBJ whole genome shotgun (WGS) entry which is preliminary data.</text>
</comment>
<evidence type="ECO:0000313" key="1">
    <source>
        <dbReference type="EMBL" id="NWB98437.1"/>
    </source>
</evidence>
<organism evidence="1 2">
    <name type="scientific">Pseudomonas gingeri</name>
    <dbReference type="NCBI Taxonomy" id="117681"/>
    <lineage>
        <taxon>Bacteria</taxon>
        <taxon>Pseudomonadati</taxon>
        <taxon>Pseudomonadota</taxon>
        <taxon>Gammaproteobacteria</taxon>
        <taxon>Pseudomonadales</taxon>
        <taxon>Pseudomonadaceae</taxon>
        <taxon>Pseudomonas</taxon>
    </lineage>
</organism>
<dbReference type="InterPro" id="IPR009078">
    <property type="entry name" value="Ferritin-like_SF"/>
</dbReference>
<dbReference type="Proteomes" id="UP000539985">
    <property type="component" value="Unassembled WGS sequence"/>
</dbReference>
<name>A0A7Y7XEN2_9PSED</name>
<dbReference type="EMBL" id="JACAQB010000010">
    <property type="protein sequence ID" value="NWB98437.1"/>
    <property type="molecule type" value="Genomic_DNA"/>
</dbReference>
<proteinExistence type="predicted"/>
<dbReference type="InterPro" id="IPR012348">
    <property type="entry name" value="RNR-like"/>
</dbReference>
<dbReference type="SUPFAM" id="SSF47240">
    <property type="entry name" value="Ferritin-like"/>
    <property type="match status" value="1"/>
</dbReference>
<sequence>MLSWDEFDKEEGVAAIKGINAGHATEANMDRLDSAGGAAAQEARAVTASDSAAIARAKAALDALDVAEGLAELEGASARVAVDEKRMINCRADLNQLVPFKYDWAWQKYLDGCANHWMP</sequence>
<protein>
    <submittedName>
        <fullName evidence="1">Ribonucleotide-diphosphate reductase subunit beta</fullName>
    </submittedName>
</protein>
<reference evidence="1 2" key="1">
    <citation type="submission" date="2020-04" db="EMBL/GenBank/DDBJ databases">
        <title>Molecular characterization of pseudomonads from Agaricus bisporus reveal novel blotch 2 pathogens in Western Europe.</title>
        <authorList>
            <person name="Taparia T."/>
            <person name="Krijger M."/>
            <person name="Haynes E."/>
            <person name="Elpinstone J.G."/>
            <person name="Noble R."/>
            <person name="Van Der Wolf J."/>
        </authorList>
    </citation>
    <scope>NUCLEOTIDE SEQUENCE [LARGE SCALE GENOMIC DNA]</scope>
    <source>
        <strain evidence="1 2">H7001</strain>
    </source>
</reference>
<dbReference type="GO" id="GO:0016491">
    <property type="term" value="F:oxidoreductase activity"/>
    <property type="evidence" value="ECO:0007669"/>
    <property type="project" value="InterPro"/>
</dbReference>
<gene>
    <name evidence="1" type="ORF">HX882_21290</name>
</gene>